<dbReference type="AlphaFoldDB" id="A0A1Q3EGK4"/>
<dbReference type="PANTHER" id="PTHR31297:SF34">
    <property type="entry name" value="GLUCAN 1,3-BETA-GLUCOSIDASE 2"/>
    <property type="match status" value="1"/>
</dbReference>
<organism evidence="19 20">
    <name type="scientific">Lentinula edodes</name>
    <name type="common">Shiitake mushroom</name>
    <name type="synonym">Lentinus edodes</name>
    <dbReference type="NCBI Taxonomy" id="5353"/>
    <lineage>
        <taxon>Eukaryota</taxon>
        <taxon>Fungi</taxon>
        <taxon>Dikarya</taxon>
        <taxon>Basidiomycota</taxon>
        <taxon>Agaricomycotina</taxon>
        <taxon>Agaricomycetes</taxon>
        <taxon>Agaricomycetidae</taxon>
        <taxon>Agaricales</taxon>
        <taxon>Marasmiineae</taxon>
        <taxon>Omphalotaceae</taxon>
        <taxon>Lentinula</taxon>
    </lineage>
</organism>
<dbReference type="EC" id="3.2.1.58" evidence="14"/>
<evidence type="ECO:0000256" key="14">
    <source>
        <dbReference type="ARBA" id="ARBA00038929"/>
    </source>
</evidence>
<keyword evidence="4 17" id="KW-0812">Transmembrane</keyword>
<keyword evidence="9" id="KW-0325">Glycoprotein</keyword>
<evidence type="ECO:0000256" key="17">
    <source>
        <dbReference type="SAM" id="Phobius"/>
    </source>
</evidence>
<dbReference type="SUPFAM" id="SSF51445">
    <property type="entry name" value="(Trans)glycosidases"/>
    <property type="match status" value="1"/>
</dbReference>
<reference evidence="19 20" key="2">
    <citation type="submission" date="2017-02" db="EMBL/GenBank/DDBJ databases">
        <title>A genome survey and senescence transcriptome analysis in Lentinula edodes.</title>
        <authorList>
            <person name="Sakamoto Y."/>
            <person name="Nakade K."/>
            <person name="Sato S."/>
            <person name="Yoshida Y."/>
            <person name="Miyazaki K."/>
            <person name="Natsume S."/>
            <person name="Konno N."/>
        </authorList>
    </citation>
    <scope>NUCLEOTIDE SEQUENCE [LARGE SCALE GENOMIC DNA]</scope>
    <source>
        <strain evidence="19 20">NBRC 111202</strain>
    </source>
</reference>
<evidence type="ECO:0000256" key="5">
    <source>
        <dbReference type="ARBA" id="ARBA00022801"/>
    </source>
</evidence>
<feature type="domain" description="Glycoside hydrolase family 5" evidence="18">
    <location>
        <begin position="354"/>
        <end position="517"/>
    </location>
</feature>
<comment type="function">
    <text evidence="13">Glucosidase involved in the degradation of cellulosic biomass. Active on lichenan.</text>
</comment>
<feature type="compositionally biased region" description="Basic and acidic residues" evidence="16">
    <location>
        <begin position="138"/>
        <end position="147"/>
    </location>
</feature>
<keyword evidence="3" id="KW-1003">Cell membrane</keyword>
<reference evidence="19 20" key="1">
    <citation type="submission" date="2016-08" db="EMBL/GenBank/DDBJ databases">
        <authorList>
            <consortium name="Lentinula edodes genome sequencing consortium"/>
            <person name="Sakamoto Y."/>
            <person name="Nakade K."/>
            <person name="Sato S."/>
            <person name="Yoshida Y."/>
            <person name="Miyazaki K."/>
            <person name="Natsume S."/>
            <person name="Konno N."/>
        </authorList>
    </citation>
    <scope>NUCLEOTIDE SEQUENCE [LARGE SCALE GENOMIC DNA]</scope>
    <source>
        <strain evidence="19 20">NBRC 111202</strain>
    </source>
</reference>
<gene>
    <name evidence="19" type="ORF">LENED_008237</name>
</gene>
<evidence type="ECO:0000256" key="1">
    <source>
        <dbReference type="ARBA" id="ARBA00004401"/>
    </source>
</evidence>
<keyword evidence="8 17" id="KW-0472">Membrane</keyword>
<feature type="region of interest" description="Disordered" evidence="16">
    <location>
        <begin position="216"/>
        <end position="256"/>
    </location>
</feature>
<dbReference type="GO" id="GO:0071555">
    <property type="term" value="P:cell wall organization"/>
    <property type="evidence" value="ECO:0007669"/>
    <property type="project" value="UniProtKB-KW"/>
</dbReference>
<evidence type="ECO:0000256" key="16">
    <source>
        <dbReference type="SAM" id="MobiDB-lite"/>
    </source>
</evidence>
<keyword evidence="7 17" id="KW-1133">Transmembrane helix</keyword>
<dbReference type="InterPro" id="IPR017853">
    <property type="entry name" value="GH"/>
</dbReference>
<evidence type="ECO:0000256" key="7">
    <source>
        <dbReference type="ARBA" id="ARBA00022989"/>
    </source>
</evidence>
<evidence type="ECO:0000256" key="9">
    <source>
        <dbReference type="ARBA" id="ARBA00023180"/>
    </source>
</evidence>
<dbReference type="PANTHER" id="PTHR31297">
    <property type="entry name" value="GLUCAN ENDO-1,6-BETA-GLUCOSIDASE B"/>
    <property type="match status" value="1"/>
</dbReference>
<dbReference type="Pfam" id="PF00150">
    <property type="entry name" value="Cellulase"/>
    <property type="match status" value="1"/>
</dbReference>
<proteinExistence type="inferred from homology"/>
<evidence type="ECO:0000256" key="11">
    <source>
        <dbReference type="ARBA" id="ARBA00023316"/>
    </source>
</evidence>
<accession>A0A1Q3EGK4</accession>
<dbReference type="GO" id="GO:0009251">
    <property type="term" value="P:glucan catabolic process"/>
    <property type="evidence" value="ECO:0007669"/>
    <property type="project" value="TreeGrafter"/>
</dbReference>
<dbReference type="GO" id="GO:0005886">
    <property type="term" value="C:plasma membrane"/>
    <property type="evidence" value="ECO:0007669"/>
    <property type="project" value="UniProtKB-SubCell"/>
</dbReference>
<evidence type="ECO:0000256" key="3">
    <source>
        <dbReference type="ARBA" id="ARBA00022475"/>
    </source>
</evidence>
<feature type="compositionally biased region" description="Low complexity" evidence="16">
    <location>
        <begin position="223"/>
        <end position="243"/>
    </location>
</feature>
<comment type="similarity">
    <text evidence="2">Belongs to the glycosyl hydrolase 5 (cellulase A) family.</text>
</comment>
<evidence type="ECO:0000256" key="12">
    <source>
        <dbReference type="ARBA" id="ARBA00036824"/>
    </source>
</evidence>
<evidence type="ECO:0000256" key="4">
    <source>
        <dbReference type="ARBA" id="ARBA00022692"/>
    </source>
</evidence>
<evidence type="ECO:0000256" key="10">
    <source>
        <dbReference type="ARBA" id="ARBA00023295"/>
    </source>
</evidence>
<dbReference type="Proteomes" id="UP000188533">
    <property type="component" value="Unassembled WGS sequence"/>
</dbReference>
<keyword evidence="10" id="KW-0326">Glycosidase</keyword>
<evidence type="ECO:0000256" key="8">
    <source>
        <dbReference type="ARBA" id="ARBA00023136"/>
    </source>
</evidence>
<dbReference type="GO" id="GO:0005576">
    <property type="term" value="C:extracellular region"/>
    <property type="evidence" value="ECO:0007669"/>
    <property type="project" value="TreeGrafter"/>
</dbReference>
<evidence type="ECO:0000313" key="20">
    <source>
        <dbReference type="Proteomes" id="UP000188533"/>
    </source>
</evidence>
<name>A0A1Q3EGK4_LENED</name>
<keyword evidence="5 19" id="KW-0378">Hydrolase</keyword>
<dbReference type="EMBL" id="BDGU01000315">
    <property type="protein sequence ID" value="GAW06321.1"/>
    <property type="molecule type" value="Genomic_DNA"/>
</dbReference>
<comment type="caution">
    <text evidence="19">The sequence shown here is derived from an EMBL/GenBank/DDBJ whole genome shotgun (WGS) entry which is preliminary data.</text>
</comment>
<evidence type="ECO:0000313" key="19">
    <source>
        <dbReference type="EMBL" id="GAW06321.1"/>
    </source>
</evidence>
<protein>
    <recommendedName>
        <fullName evidence="14">glucan 1,3-beta-glucosidase</fullName>
        <ecNumber evidence="14">3.2.1.58</ecNumber>
    </recommendedName>
    <alternativeName>
        <fullName evidence="15">Exo-1,3-beta-glucanase D</fullName>
    </alternativeName>
</protein>
<evidence type="ECO:0000259" key="18">
    <source>
        <dbReference type="Pfam" id="PF00150"/>
    </source>
</evidence>
<sequence length="845" mass="90693">MNFTVKAAPDSEDCDRFPPPAPHCLRATAKKIRFCFLISHLIALRHSNPDTLYNTPPSPIPDDPFSSQQGVHGFEHSDDLGVARPRFMGAALYSEGGPNIRDSYASSHRTELERNSEYSSSIYALNDQQAPTSLSTPYHDDPRDLAGDRGMSMSPLGKSGGMGGNRYMEEKRAMYASPKSKRKMLLIAGAAAAAVLVIVIVLGVYFGVVKKNHDSSTASNVASGDSSNSGSSSSSSGNSGSSSTQKTLAVTGGDGSTVTMEDGTTFTYSNPFGGTWYWDINDPFNNGASAQSWSPALNETFNYGVDRIRGVNLGVYASIRTTCAPALFEPYVNDTVPAVDEWTLSQSMAADTSRGGLSQLETHYQTFITEQDFAQIAGAGLNYVRIALPFWAIETRGSEPFLEGTAWKYFLKAIQWARKYGIRINLDYHALPGSQNGWNHSGKLGSINMLMGPMGLANAQRSLDHIRIIAEFISQPEYSSVVTMFGITNEPQASAIGNDQVQAFYLQAYEVVRKASGVGAGNGPIVSFHDAFLSRSDWAGFLPGADRISLDSHPYLCFSTQSSAPISSYATTPCTAWGADVNSSMSNFGLTQAGEFSNAVTDCGLWVNGVNQGIRYEGTYVADPSFKSVGSCDSWTDWQAYDQTTKDAIKQFALASMDSLQNWFFWTWKIGNSSVTGKVESPAWSYSLGLEQGWMPTDPRAADGTCGNTSPWTPPLAANQLGNDKSASLASSVSASYPWPPSTIIGGGVPSKLPTYTPTGAIPTLSAPTFTQSGVTATATPTPGSGWENASDQAGLMVNIATCSYLDPWIGTTVNPPSPLCSSSSKRREPALEYREPMITAMPVL</sequence>
<keyword evidence="6" id="KW-0735">Signal-anchor</keyword>
<comment type="catalytic activity">
    <reaction evidence="12">
        <text>Successive hydrolysis of beta-D-glucose units from the non-reducing ends of (1-&gt;3)-beta-D-glucans, releasing alpha-glucose.</text>
        <dbReference type="EC" id="3.2.1.58"/>
    </reaction>
</comment>
<evidence type="ECO:0000256" key="13">
    <source>
        <dbReference type="ARBA" id="ARBA00037126"/>
    </source>
</evidence>
<evidence type="ECO:0000256" key="2">
    <source>
        <dbReference type="ARBA" id="ARBA00005641"/>
    </source>
</evidence>
<feature type="transmembrane region" description="Helical" evidence="17">
    <location>
        <begin position="184"/>
        <end position="208"/>
    </location>
</feature>
<comment type="subcellular location">
    <subcellularLocation>
        <location evidence="1">Cell membrane</location>
        <topology evidence="1">Single-pass type II membrane protein</topology>
    </subcellularLocation>
</comment>
<feature type="region of interest" description="Disordered" evidence="16">
    <location>
        <begin position="53"/>
        <end position="77"/>
    </location>
</feature>
<feature type="region of interest" description="Disordered" evidence="16">
    <location>
        <begin position="129"/>
        <end position="165"/>
    </location>
</feature>
<dbReference type="GO" id="GO:0009986">
    <property type="term" value="C:cell surface"/>
    <property type="evidence" value="ECO:0007669"/>
    <property type="project" value="TreeGrafter"/>
</dbReference>
<dbReference type="Gene3D" id="3.20.20.80">
    <property type="entry name" value="Glycosidases"/>
    <property type="match status" value="1"/>
</dbReference>
<dbReference type="GO" id="GO:0004338">
    <property type="term" value="F:glucan exo-1,3-beta-glucosidase activity"/>
    <property type="evidence" value="ECO:0007669"/>
    <property type="project" value="UniProtKB-EC"/>
</dbReference>
<keyword evidence="11" id="KW-0961">Cell wall biogenesis/degradation</keyword>
<dbReference type="InterPro" id="IPR001547">
    <property type="entry name" value="Glyco_hydro_5"/>
</dbReference>
<dbReference type="STRING" id="5353.A0A1Q3EGK4"/>
<evidence type="ECO:0000256" key="15">
    <source>
        <dbReference type="ARBA" id="ARBA00041260"/>
    </source>
</evidence>
<evidence type="ECO:0000256" key="6">
    <source>
        <dbReference type="ARBA" id="ARBA00022968"/>
    </source>
</evidence>
<dbReference type="InterPro" id="IPR050386">
    <property type="entry name" value="Glycosyl_hydrolase_5"/>
</dbReference>
<keyword evidence="20" id="KW-1185">Reference proteome</keyword>